<accession>A0ABU1K4T4</accession>
<dbReference type="InterPro" id="IPR016024">
    <property type="entry name" value="ARM-type_fold"/>
</dbReference>
<protein>
    <submittedName>
        <fullName evidence="1">HEAT repeat protein</fullName>
    </submittedName>
</protein>
<sequence>MNKLTNYKTEKIYERLLTNKSKENYWKYVSELRKRKTDEIFKKSVLLTKSKSAQERMIGTDVLAQFGFPRRHKKEIINLFFELLKSESDKKVISSILYGIGHNNEELTNRQVEFLCSFRNHKSVYVKHSLVSALCTIEKDKAIDTLIKLSNDRDSDIRDWATFGIGSQIETDNEKIRIALWDRISDKDEETRFEAISGLAQRKDYRIKEILKTELKHLDEYGSLILESIEYLNDKSFVPILEKKILENKQSKKVSENWLLNTLDKLNGKEKTNAQQRTEVKSNTFLH</sequence>
<proteinExistence type="predicted"/>
<dbReference type="Proteomes" id="UP001257659">
    <property type="component" value="Unassembled WGS sequence"/>
</dbReference>
<gene>
    <name evidence="1" type="ORF">GGR31_001253</name>
</gene>
<organism evidence="1 2">
    <name type="scientific">Mesonia maritima</name>
    <dbReference type="NCBI Taxonomy" id="1793873"/>
    <lineage>
        <taxon>Bacteria</taxon>
        <taxon>Pseudomonadati</taxon>
        <taxon>Bacteroidota</taxon>
        <taxon>Flavobacteriia</taxon>
        <taxon>Flavobacteriales</taxon>
        <taxon>Flavobacteriaceae</taxon>
        <taxon>Mesonia</taxon>
    </lineage>
</organism>
<dbReference type="EMBL" id="JAVDQA010000002">
    <property type="protein sequence ID" value="MDR6300622.1"/>
    <property type="molecule type" value="Genomic_DNA"/>
</dbReference>
<dbReference type="Gene3D" id="1.25.10.10">
    <property type="entry name" value="Leucine-rich Repeat Variant"/>
    <property type="match status" value="1"/>
</dbReference>
<reference evidence="1 2" key="1">
    <citation type="submission" date="2023-07" db="EMBL/GenBank/DDBJ databases">
        <title>Genomic Encyclopedia of Type Strains, Phase IV (KMG-IV): sequencing the most valuable type-strain genomes for metagenomic binning, comparative biology and taxonomic classification.</title>
        <authorList>
            <person name="Goeker M."/>
        </authorList>
    </citation>
    <scope>NUCLEOTIDE SEQUENCE [LARGE SCALE GENOMIC DNA]</scope>
    <source>
        <strain evidence="1 2">DSM 102814</strain>
    </source>
</reference>
<comment type="caution">
    <text evidence="1">The sequence shown here is derived from an EMBL/GenBank/DDBJ whole genome shotgun (WGS) entry which is preliminary data.</text>
</comment>
<evidence type="ECO:0000313" key="1">
    <source>
        <dbReference type="EMBL" id="MDR6300622.1"/>
    </source>
</evidence>
<dbReference type="InterPro" id="IPR011989">
    <property type="entry name" value="ARM-like"/>
</dbReference>
<keyword evidence="2" id="KW-1185">Reference proteome</keyword>
<name>A0ABU1K4T4_9FLAO</name>
<dbReference type="RefSeq" id="WP_309727522.1">
    <property type="nucleotide sequence ID" value="NZ_JAVDQA010000002.1"/>
</dbReference>
<dbReference type="SUPFAM" id="SSF48371">
    <property type="entry name" value="ARM repeat"/>
    <property type="match status" value="1"/>
</dbReference>
<evidence type="ECO:0000313" key="2">
    <source>
        <dbReference type="Proteomes" id="UP001257659"/>
    </source>
</evidence>